<protein>
    <submittedName>
        <fullName evidence="2">Uncharacterized protein</fullName>
    </submittedName>
</protein>
<organism evidence="2 3">
    <name type="scientific">Coniophora puteana (strain RWD-64-598)</name>
    <name type="common">Brown rot fungus</name>
    <dbReference type="NCBI Taxonomy" id="741705"/>
    <lineage>
        <taxon>Eukaryota</taxon>
        <taxon>Fungi</taxon>
        <taxon>Dikarya</taxon>
        <taxon>Basidiomycota</taxon>
        <taxon>Agaricomycotina</taxon>
        <taxon>Agaricomycetes</taxon>
        <taxon>Agaricomycetidae</taxon>
        <taxon>Boletales</taxon>
        <taxon>Coniophorineae</taxon>
        <taxon>Coniophoraceae</taxon>
        <taxon>Coniophora</taxon>
    </lineage>
</organism>
<feature type="compositionally biased region" description="Pro residues" evidence="1">
    <location>
        <begin position="189"/>
        <end position="207"/>
    </location>
</feature>
<proteinExistence type="predicted"/>
<dbReference type="GeneID" id="19202514"/>
<name>A0A5M3N4M8_CONPW</name>
<feature type="compositionally biased region" description="Polar residues" evidence="1">
    <location>
        <begin position="319"/>
        <end position="335"/>
    </location>
</feature>
<keyword evidence="3" id="KW-1185">Reference proteome</keyword>
<feature type="region of interest" description="Disordered" evidence="1">
    <location>
        <begin position="137"/>
        <end position="207"/>
    </location>
</feature>
<accession>A0A5M3N4M8</accession>
<dbReference type="OrthoDB" id="2649166at2759"/>
<gene>
    <name evidence="2" type="ORF">CONPUDRAFT_148473</name>
</gene>
<dbReference type="Proteomes" id="UP000053558">
    <property type="component" value="Unassembled WGS sequence"/>
</dbReference>
<feature type="region of interest" description="Disordered" evidence="1">
    <location>
        <begin position="313"/>
        <end position="340"/>
    </location>
</feature>
<feature type="region of interest" description="Disordered" evidence="1">
    <location>
        <begin position="1"/>
        <end position="21"/>
    </location>
</feature>
<dbReference type="RefSeq" id="XP_007763213.1">
    <property type="nucleotide sequence ID" value="XM_007765023.1"/>
</dbReference>
<feature type="compositionally biased region" description="Basic and acidic residues" evidence="1">
    <location>
        <begin position="511"/>
        <end position="521"/>
    </location>
</feature>
<evidence type="ECO:0000313" key="3">
    <source>
        <dbReference type="Proteomes" id="UP000053558"/>
    </source>
</evidence>
<evidence type="ECO:0000313" key="2">
    <source>
        <dbReference type="EMBL" id="EIW86380.1"/>
    </source>
</evidence>
<comment type="caution">
    <text evidence="2">The sequence shown here is derived from an EMBL/GenBank/DDBJ whole genome shotgun (WGS) entry which is preliminary data.</text>
</comment>
<dbReference type="EMBL" id="JH711573">
    <property type="protein sequence ID" value="EIW86380.1"/>
    <property type="molecule type" value="Genomic_DNA"/>
</dbReference>
<dbReference type="AlphaFoldDB" id="A0A5M3N4M8"/>
<feature type="compositionally biased region" description="Basic and acidic residues" evidence="1">
    <location>
        <begin position="137"/>
        <end position="159"/>
    </location>
</feature>
<reference evidence="3" key="1">
    <citation type="journal article" date="2012" name="Science">
        <title>The Paleozoic origin of enzymatic lignin decomposition reconstructed from 31 fungal genomes.</title>
        <authorList>
            <person name="Floudas D."/>
            <person name="Binder M."/>
            <person name="Riley R."/>
            <person name="Barry K."/>
            <person name="Blanchette R.A."/>
            <person name="Henrissat B."/>
            <person name="Martinez A.T."/>
            <person name="Otillar R."/>
            <person name="Spatafora J.W."/>
            <person name="Yadav J.S."/>
            <person name="Aerts A."/>
            <person name="Benoit I."/>
            <person name="Boyd A."/>
            <person name="Carlson A."/>
            <person name="Copeland A."/>
            <person name="Coutinho P.M."/>
            <person name="de Vries R.P."/>
            <person name="Ferreira P."/>
            <person name="Findley K."/>
            <person name="Foster B."/>
            <person name="Gaskell J."/>
            <person name="Glotzer D."/>
            <person name="Gorecki P."/>
            <person name="Heitman J."/>
            <person name="Hesse C."/>
            <person name="Hori C."/>
            <person name="Igarashi K."/>
            <person name="Jurgens J.A."/>
            <person name="Kallen N."/>
            <person name="Kersten P."/>
            <person name="Kohler A."/>
            <person name="Kuees U."/>
            <person name="Kumar T.K.A."/>
            <person name="Kuo A."/>
            <person name="LaButti K."/>
            <person name="Larrondo L.F."/>
            <person name="Lindquist E."/>
            <person name="Ling A."/>
            <person name="Lombard V."/>
            <person name="Lucas S."/>
            <person name="Lundell T."/>
            <person name="Martin R."/>
            <person name="McLaughlin D.J."/>
            <person name="Morgenstern I."/>
            <person name="Morin E."/>
            <person name="Murat C."/>
            <person name="Nagy L.G."/>
            <person name="Nolan M."/>
            <person name="Ohm R.A."/>
            <person name="Patyshakuliyeva A."/>
            <person name="Rokas A."/>
            <person name="Ruiz-Duenas F.J."/>
            <person name="Sabat G."/>
            <person name="Salamov A."/>
            <person name="Samejima M."/>
            <person name="Schmutz J."/>
            <person name="Slot J.C."/>
            <person name="St John F."/>
            <person name="Stenlid J."/>
            <person name="Sun H."/>
            <person name="Sun S."/>
            <person name="Syed K."/>
            <person name="Tsang A."/>
            <person name="Wiebenga A."/>
            <person name="Young D."/>
            <person name="Pisabarro A."/>
            <person name="Eastwood D.C."/>
            <person name="Martin F."/>
            <person name="Cullen D."/>
            <person name="Grigoriev I.V."/>
            <person name="Hibbett D.S."/>
        </authorList>
    </citation>
    <scope>NUCLEOTIDE SEQUENCE [LARGE SCALE GENOMIC DNA]</scope>
    <source>
        <strain evidence="3">RWD-64-598 SS2</strain>
    </source>
</reference>
<dbReference type="KEGG" id="cput:CONPUDRAFT_148473"/>
<sequence>MNPQDQHAVRATRPRLSNSQAHDFQATIDALEAAYLRIRQIRDSIEHLRRTMPTPPSGTPPDDFQWEIEPDGNARSAPENATSASIGRARIGAGNSEAAGGMGPSHAGIVLAGAEDAEIERRIQRLRSIISPSARQRLEDFETHTQRRRGSVRESDAPRGIEPGAGSTSTAPLSVARVPPAAATRGRPRSPPLPDLLLPPRPAPANPPARSAIARFRLRHIGAATSSDDPNTTLGAVVESRSRAGTGRTNARQGTEEGVFHYSPPLPSDPAANPVLQVEVMRTTRTRVESEPSAGEDPLSALARIRARRSMREEFESLRPSSSRVDTEISYTSTSLPPPHELLMSDPAGEPVVRPPFALTQDIAAHPSRRLILLRGNDGDRQSLTQHASNETTERLPRRRFATFTQDEQNRISRMRQAIHSAGRSRPRNRNIWPRLNADGDEVPWDDPSGILGTLPLQGYSHYTPDESSQPEPGHLQYYSPLEYGRIEETRQSVALQELFANIGRPAPRRPQRDGSGDTRDPPAANSVPLMHVPLPPPSGPFVPSVLPALPSDMVKKVAPLGAKHARSIRVSSYASFAGR</sequence>
<evidence type="ECO:0000256" key="1">
    <source>
        <dbReference type="SAM" id="MobiDB-lite"/>
    </source>
</evidence>
<feature type="region of interest" description="Disordered" evidence="1">
    <location>
        <begin position="502"/>
        <end position="533"/>
    </location>
</feature>
<feature type="region of interest" description="Disordered" evidence="1">
    <location>
        <begin position="49"/>
        <end position="86"/>
    </location>
</feature>